<reference evidence="6 7" key="2">
    <citation type="journal article" date="2016" name="Genome Announc.">
        <title>Draft Genome Sequence of a Versatile Hydrocarbon-Degrading Bacterium, Rhodococcus pyridinivorans Strain KG-16, Collected from Oil Fields in India.</title>
        <authorList>
            <person name="Aggarwal R.K."/>
            <person name="Dawar C."/>
            <person name="Phanindranath R."/>
            <person name="Mutnuri L."/>
            <person name="Dayal A.M."/>
        </authorList>
    </citation>
    <scope>NUCLEOTIDE SEQUENCE [LARGE SCALE GENOMIC DNA]</scope>
    <source>
        <strain evidence="6 7">KG-16</strain>
    </source>
</reference>
<keyword evidence="3" id="KW-0411">Iron-sulfur</keyword>
<dbReference type="InterPro" id="IPR017927">
    <property type="entry name" value="FAD-bd_FR_type"/>
</dbReference>
<dbReference type="CDD" id="cd06187">
    <property type="entry name" value="O2ase_reductase_like"/>
    <property type="match status" value="1"/>
</dbReference>
<dbReference type="InterPro" id="IPR008333">
    <property type="entry name" value="Cbr1-like_FAD-bd_dom"/>
</dbReference>
<evidence type="ECO:0000256" key="3">
    <source>
        <dbReference type="ARBA" id="ARBA00023014"/>
    </source>
</evidence>
<comment type="caution">
    <text evidence="6">The sequence shown here is derived from an EMBL/GenBank/DDBJ whole genome shotgun (WGS) entry which is preliminary data.</text>
</comment>
<dbReference type="InterPro" id="IPR012675">
    <property type="entry name" value="Beta-grasp_dom_sf"/>
</dbReference>
<protein>
    <submittedName>
        <fullName evidence="6">Oxidoreductase</fullName>
    </submittedName>
</protein>
<keyword evidence="2" id="KW-0479">Metal-binding</keyword>
<dbReference type="InterPro" id="IPR001433">
    <property type="entry name" value="OxRdtase_FAD/NAD-bd"/>
</dbReference>
<dbReference type="InterPro" id="IPR050415">
    <property type="entry name" value="MRET"/>
</dbReference>
<gene>
    <name evidence="6" type="ORF">Z045_00075</name>
</gene>
<dbReference type="RefSeq" id="WP_060650081.1">
    <property type="nucleotide sequence ID" value="NZ_AZXY01000001.1"/>
</dbReference>
<dbReference type="Pfam" id="PF00111">
    <property type="entry name" value="Fer2"/>
    <property type="match status" value="1"/>
</dbReference>
<dbReference type="InterPro" id="IPR006058">
    <property type="entry name" value="2Fe2S_fd_BS"/>
</dbReference>
<dbReference type="PANTHER" id="PTHR47354">
    <property type="entry name" value="NADH OXIDOREDUCTASE HCR"/>
    <property type="match status" value="1"/>
</dbReference>
<dbReference type="Gene3D" id="3.40.50.80">
    <property type="entry name" value="Nucleotide-binding domain of ferredoxin-NADP reductase (FNR) module"/>
    <property type="match status" value="1"/>
</dbReference>
<dbReference type="CDD" id="cd00207">
    <property type="entry name" value="fer2"/>
    <property type="match status" value="1"/>
</dbReference>
<name>A0A0V9UPN0_9NOCA</name>
<accession>A0A0V9UPN0</accession>
<dbReference type="EMBL" id="AZXY01000001">
    <property type="protein sequence ID" value="KSZ59952.1"/>
    <property type="molecule type" value="Genomic_DNA"/>
</dbReference>
<feature type="domain" description="FAD-binding FR-type" evidence="5">
    <location>
        <begin position="105"/>
        <end position="205"/>
    </location>
</feature>
<organism evidence="6 7">
    <name type="scientific">Rhodococcus pyridinivorans KG-16</name>
    <dbReference type="NCBI Taxonomy" id="1441730"/>
    <lineage>
        <taxon>Bacteria</taxon>
        <taxon>Bacillati</taxon>
        <taxon>Actinomycetota</taxon>
        <taxon>Actinomycetes</taxon>
        <taxon>Mycobacteriales</taxon>
        <taxon>Nocardiaceae</taxon>
        <taxon>Rhodococcus</taxon>
    </lineage>
</organism>
<dbReference type="PROSITE" id="PS00197">
    <property type="entry name" value="2FE2S_FER_1"/>
    <property type="match status" value="1"/>
</dbReference>
<proteinExistence type="predicted"/>
<dbReference type="PRINTS" id="PR00371">
    <property type="entry name" value="FPNCR"/>
</dbReference>
<dbReference type="PRINTS" id="PR00410">
    <property type="entry name" value="PHEHYDRXLASE"/>
</dbReference>
<dbReference type="InterPro" id="IPR039261">
    <property type="entry name" value="FNR_nucleotide-bd"/>
</dbReference>
<evidence type="ECO:0000256" key="2">
    <source>
        <dbReference type="ARBA" id="ARBA00022714"/>
    </source>
</evidence>
<dbReference type="GO" id="GO:0016491">
    <property type="term" value="F:oxidoreductase activity"/>
    <property type="evidence" value="ECO:0007669"/>
    <property type="project" value="InterPro"/>
</dbReference>
<dbReference type="GO" id="GO:0051537">
    <property type="term" value="F:2 iron, 2 sulfur cluster binding"/>
    <property type="evidence" value="ECO:0007669"/>
    <property type="project" value="UniProtKB-KW"/>
</dbReference>
<dbReference type="PROSITE" id="PS51384">
    <property type="entry name" value="FAD_FR"/>
    <property type="match status" value="1"/>
</dbReference>
<dbReference type="Gene3D" id="3.10.20.30">
    <property type="match status" value="1"/>
</dbReference>
<dbReference type="InterPro" id="IPR001709">
    <property type="entry name" value="Flavoprot_Pyr_Nucl_cyt_Rdtase"/>
</dbReference>
<evidence type="ECO:0000259" key="4">
    <source>
        <dbReference type="PROSITE" id="PS51085"/>
    </source>
</evidence>
<keyword evidence="2" id="KW-0001">2Fe-2S</keyword>
<dbReference type="InterPro" id="IPR001041">
    <property type="entry name" value="2Fe-2S_ferredoxin-type"/>
</dbReference>
<dbReference type="PATRIC" id="fig|1441730.3.peg.21"/>
<dbReference type="InterPro" id="IPR017938">
    <property type="entry name" value="Riboflavin_synthase-like_b-brl"/>
</dbReference>
<evidence type="ECO:0000313" key="7">
    <source>
        <dbReference type="Proteomes" id="UP000053060"/>
    </source>
</evidence>
<dbReference type="AlphaFoldDB" id="A0A0V9UPN0"/>
<evidence type="ECO:0000259" key="5">
    <source>
        <dbReference type="PROSITE" id="PS51384"/>
    </source>
</evidence>
<reference evidence="7" key="1">
    <citation type="submission" date="2015-01" db="EMBL/GenBank/DDBJ databases">
        <title>Draft genome sequence of Rhodococcus pyridinivorans strain KG-16, a hydrocarbon-degrading bacterium.</title>
        <authorList>
            <person name="Aggarwal R.K."/>
            <person name="Dawar C."/>
        </authorList>
    </citation>
    <scope>NUCLEOTIDE SEQUENCE [LARGE SCALE GENOMIC DNA]</scope>
    <source>
        <strain evidence="7">KG-16</strain>
    </source>
</reference>
<dbReference type="InterPro" id="IPR036010">
    <property type="entry name" value="2Fe-2S_ferredoxin-like_sf"/>
</dbReference>
<dbReference type="Pfam" id="PF00970">
    <property type="entry name" value="FAD_binding_6"/>
    <property type="match status" value="1"/>
</dbReference>
<comment type="cofactor">
    <cofactor evidence="1">
        <name>FAD</name>
        <dbReference type="ChEBI" id="CHEBI:57692"/>
    </cofactor>
</comment>
<dbReference type="SUPFAM" id="SSF54292">
    <property type="entry name" value="2Fe-2S ferredoxin-like"/>
    <property type="match status" value="1"/>
</dbReference>
<evidence type="ECO:0000313" key="6">
    <source>
        <dbReference type="EMBL" id="KSZ59952.1"/>
    </source>
</evidence>
<sequence>MSDQYLVRIEGKNTDIAVEETQSILDAALRANEWLPHSCTQGTCGTCKLKVLRGEVNHRQTPEYTLTVEERAEGLALGCMATPRSDLTVEPLGNVSDDGVPRHPLRDYEGTVVVLDDIAANTRRLVIELDTPMQFNAGQYAELIVPEHAGARQYSMANPPTETRRLEFHIKLTAGGLSTDGWIFRSMTLGERVSLRGPLGQFNLVAKQDEPAILIGGGTGLAPLKSIVQHALVEDLVPELFLYHGGRRREDLYDVEFFRDLEHRHPHFHYRPVLSEEQWEGATGLVTDVVVSDFPSCKGMSAFLCGPPAMVDAAVKALKRRRMAPRLIFREEFAITPATSTAPAVL</sequence>
<feature type="domain" description="2Fe-2S ferredoxin-type" evidence="4">
    <location>
        <begin position="3"/>
        <end position="95"/>
    </location>
</feature>
<dbReference type="SUPFAM" id="SSF63380">
    <property type="entry name" value="Riboflavin synthase domain-like"/>
    <property type="match status" value="1"/>
</dbReference>
<evidence type="ECO:0000256" key="1">
    <source>
        <dbReference type="ARBA" id="ARBA00001974"/>
    </source>
</evidence>
<dbReference type="Pfam" id="PF00175">
    <property type="entry name" value="NAD_binding_1"/>
    <property type="match status" value="1"/>
</dbReference>
<keyword evidence="2" id="KW-0408">Iron</keyword>
<dbReference type="PANTHER" id="PTHR47354:SF5">
    <property type="entry name" value="PROTEIN RFBI"/>
    <property type="match status" value="1"/>
</dbReference>
<dbReference type="SUPFAM" id="SSF52343">
    <property type="entry name" value="Ferredoxin reductase-like, C-terminal NADP-linked domain"/>
    <property type="match status" value="1"/>
</dbReference>
<dbReference type="PROSITE" id="PS51085">
    <property type="entry name" value="2FE2S_FER_2"/>
    <property type="match status" value="1"/>
</dbReference>
<dbReference type="Gene3D" id="2.40.30.10">
    <property type="entry name" value="Translation factors"/>
    <property type="match status" value="1"/>
</dbReference>
<dbReference type="Proteomes" id="UP000053060">
    <property type="component" value="Unassembled WGS sequence"/>
</dbReference>